<keyword evidence="2" id="KW-0472">Membrane</keyword>
<feature type="transmembrane region" description="Helical" evidence="2">
    <location>
        <begin position="42"/>
        <end position="66"/>
    </location>
</feature>
<name>A0A915BE23_PARUN</name>
<dbReference type="Proteomes" id="UP000887569">
    <property type="component" value="Unplaced"/>
</dbReference>
<keyword evidence="2" id="KW-1133">Transmembrane helix</keyword>
<evidence type="ECO:0000256" key="2">
    <source>
        <dbReference type="SAM" id="Phobius"/>
    </source>
</evidence>
<dbReference type="AlphaFoldDB" id="A0A915BE23"/>
<feature type="region of interest" description="Disordered" evidence="1">
    <location>
        <begin position="144"/>
        <end position="182"/>
    </location>
</feature>
<proteinExistence type="predicted"/>
<evidence type="ECO:0000313" key="4">
    <source>
        <dbReference type="WBParaSite" id="PgR036_g045_t01"/>
    </source>
</evidence>
<dbReference type="WBParaSite" id="PgR036_g045_t01">
    <property type="protein sequence ID" value="PgR036_g045_t01"/>
    <property type="gene ID" value="PgR036_g045"/>
</dbReference>
<evidence type="ECO:0000313" key="3">
    <source>
        <dbReference type="Proteomes" id="UP000887569"/>
    </source>
</evidence>
<keyword evidence="2" id="KW-0812">Transmembrane</keyword>
<feature type="compositionally biased region" description="Pro residues" evidence="1">
    <location>
        <begin position="156"/>
        <end position="182"/>
    </location>
</feature>
<sequence>MNGIIGGQKISKFISIYVQQCLLKEQFRFSLRRVGNDKRRSVLSAVMSMQLLAFIALTSVGLHYAASQTLDDYVAQGPCVAMPDGSQQCPTNYTCFAEQCYLATLPCLSLSGSLVCPSGMVCIGAATTTGNACIVLEPSQATTASVPSNTGTSVPSFPPPPGPPGPPVFPGPPGPPGPPMPPRPCGHHKNCHHMGHH</sequence>
<organism evidence="3 4">
    <name type="scientific">Parascaris univalens</name>
    <name type="common">Nematode worm</name>
    <dbReference type="NCBI Taxonomy" id="6257"/>
    <lineage>
        <taxon>Eukaryota</taxon>
        <taxon>Metazoa</taxon>
        <taxon>Ecdysozoa</taxon>
        <taxon>Nematoda</taxon>
        <taxon>Chromadorea</taxon>
        <taxon>Rhabditida</taxon>
        <taxon>Spirurina</taxon>
        <taxon>Ascaridomorpha</taxon>
        <taxon>Ascaridoidea</taxon>
        <taxon>Ascarididae</taxon>
        <taxon>Parascaris</taxon>
    </lineage>
</organism>
<protein>
    <submittedName>
        <fullName evidence="4">Uncharacterized protein</fullName>
    </submittedName>
</protein>
<accession>A0A915BE23</accession>
<keyword evidence="3" id="KW-1185">Reference proteome</keyword>
<feature type="compositionally biased region" description="Polar residues" evidence="1">
    <location>
        <begin position="144"/>
        <end position="155"/>
    </location>
</feature>
<evidence type="ECO:0000256" key="1">
    <source>
        <dbReference type="SAM" id="MobiDB-lite"/>
    </source>
</evidence>
<reference evidence="4" key="1">
    <citation type="submission" date="2022-11" db="UniProtKB">
        <authorList>
            <consortium name="WormBaseParasite"/>
        </authorList>
    </citation>
    <scope>IDENTIFICATION</scope>
</reference>